<organism evidence="1 2">
    <name type="scientific">Saccharopolyspora shandongensis</name>
    <dbReference type="NCBI Taxonomy" id="418495"/>
    <lineage>
        <taxon>Bacteria</taxon>
        <taxon>Bacillati</taxon>
        <taxon>Actinomycetota</taxon>
        <taxon>Actinomycetes</taxon>
        <taxon>Pseudonocardiales</taxon>
        <taxon>Pseudonocardiaceae</taxon>
        <taxon>Saccharopolyspora</taxon>
    </lineage>
</organism>
<dbReference type="EMBL" id="FNOK01000014">
    <property type="protein sequence ID" value="SDX75442.1"/>
    <property type="molecule type" value="Genomic_DNA"/>
</dbReference>
<dbReference type="STRING" id="418495.SAMN05216215_1014159"/>
<sequence length="212" mass="23936">MKDKTDRTRIQPPDTASAEWEVTERSVSVDDFAARYDVGAAEHLVVDAPPEVVYRSLRHLDLLTIGSRTADLAMWVRGLPERLKRRVPPRAPTRLTYDDLCASGDWVLLGERPGQEVVFGAVGRFWTPIVRMEEVTAEEFAEYGKPGRGKIVASFSVRPYGRRGSLATYDIRTTLDDPITRRIFALYWRTVSPFVKSIMRATLRAAAGRARL</sequence>
<dbReference type="Proteomes" id="UP000199529">
    <property type="component" value="Unassembled WGS sequence"/>
</dbReference>
<proteinExistence type="predicted"/>
<keyword evidence="2" id="KW-1185">Reference proteome</keyword>
<accession>A0A1H3E9L2</accession>
<evidence type="ECO:0000313" key="2">
    <source>
        <dbReference type="Proteomes" id="UP000199529"/>
    </source>
</evidence>
<protein>
    <submittedName>
        <fullName evidence="1">Uncharacterized protein</fullName>
    </submittedName>
</protein>
<dbReference type="AlphaFoldDB" id="A0A1H3E9L2"/>
<name>A0A1H3E9L2_9PSEU</name>
<reference evidence="2" key="1">
    <citation type="submission" date="2016-10" db="EMBL/GenBank/DDBJ databases">
        <authorList>
            <person name="Varghese N."/>
            <person name="Submissions S."/>
        </authorList>
    </citation>
    <scope>NUCLEOTIDE SEQUENCE [LARGE SCALE GENOMIC DNA]</scope>
    <source>
        <strain evidence="2">CGMCC 4.3530</strain>
    </source>
</reference>
<evidence type="ECO:0000313" key="1">
    <source>
        <dbReference type="EMBL" id="SDX75442.1"/>
    </source>
</evidence>
<gene>
    <name evidence="1" type="ORF">SAMN05216215_1014159</name>
</gene>